<dbReference type="SUPFAM" id="SSF53756">
    <property type="entry name" value="UDP-Glycosyltransferase/glycogen phosphorylase"/>
    <property type="match status" value="1"/>
</dbReference>
<dbReference type="Proteomes" id="UP000697995">
    <property type="component" value="Unassembled WGS sequence"/>
</dbReference>
<dbReference type="RefSeq" id="WP_200305790.1">
    <property type="nucleotide sequence ID" value="NZ_NRSG01000116.1"/>
</dbReference>
<dbReference type="PANTHER" id="PTHR43861">
    <property type="entry name" value="TRANS-ACONITATE 2-METHYLTRANSFERASE-RELATED"/>
    <property type="match status" value="1"/>
</dbReference>
<dbReference type="EMBL" id="NRSG01000116">
    <property type="protein sequence ID" value="MBK1659677.1"/>
    <property type="molecule type" value="Genomic_DNA"/>
</dbReference>
<keyword evidence="3" id="KW-1185">Reference proteome</keyword>
<dbReference type="Pfam" id="PF13524">
    <property type="entry name" value="Glyco_trans_1_2"/>
    <property type="match status" value="1"/>
</dbReference>
<evidence type="ECO:0000259" key="1">
    <source>
        <dbReference type="Pfam" id="PF13524"/>
    </source>
</evidence>
<evidence type="ECO:0000313" key="3">
    <source>
        <dbReference type="Proteomes" id="UP000697995"/>
    </source>
</evidence>
<accession>A0ABS1D075</accession>
<proteinExistence type="predicted"/>
<protein>
    <recommendedName>
        <fullName evidence="1">Spore protein YkvP/CgeB glycosyl transferase-like domain-containing protein</fullName>
    </recommendedName>
</protein>
<organism evidence="2 3">
    <name type="scientific">Paracraurococcus ruber</name>
    <dbReference type="NCBI Taxonomy" id="77675"/>
    <lineage>
        <taxon>Bacteria</taxon>
        <taxon>Pseudomonadati</taxon>
        <taxon>Pseudomonadota</taxon>
        <taxon>Alphaproteobacteria</taxon>
        <taxon>Acetobacterales</taxon>
        <taxon>Roseomonadaceae</taxon>
        <taxon>Paracraurococcus</taxon>
    </lineage>
</organism>
<dbReference type="SUPFAM" id="SSF53335">
    <property type="entry name" value="S-adenosyl-L-methionine-dependent methyltransferases"/>
    <property type="match status" value="1"/>
</dbReference>
<dbReference type="Pfam" id="PF13489">
    <property type="entry name" value="Methyltransf_23"/>
    <property type="match status" value="1"/>
</dbReference>
<reference evidence="2 3" key="1">
    <citation type="journal article" date="2020" name="Microorganisms">
        <title>Osmotic Adaptation and Compatible Solute Biosynthesis of Phototrophic Bacteria as Revealed from Genome Analyses.</title>
        <authorList>
            <person name="Imhoff J.F."/>
            <person name="Rahn T."/>
            <person name="Kunzel S."/>
            <person name="Keller A."/>
            <person name="Neulinger S.C."/>
        </authorList>
    </citation>
    <scope>NUCLEOTIDE SEQUENCE [LARGE SCALE GENOMIC DNA]</scope>
    <source>
        <strain evidence="2 3">DSM 15382</strain>
    </source>
</reference>
<dbReference type="Gene3D" id="3.40.50.2000">
    <property type="entry name" value="Glycogen Phosphorylase B"/>
    <property type="match status" value="1"/>
</dbReference>
<gene>
    <name evidence="2" type="ORF">CKO45_15700</name>
</gene>
<dbReference type="Gene3D" id="3.40.50.150">
    <property type="entry name" value="Vaccinia Virus protein VP39"/>
    <property type="match status" value="1"/>
</dbReference>
<dbReference type="CDD" id="cd02440">
    <property type="entry name" value="AdoMet_MTases"/>
    <property type="match status" value="1"/>
</dbReference>
<dbReference type="InterPro" id="IPR055259">
    <property type="entry name" value="YkvP/CgeB_Glyco_trans-like"/>
</dbReference>
<sequence length="561" mass="60701">MGFVYGSSPNPDLLARIPRDARRVLDVGCGAGATLAAYRRLNPRATLLGVEPDAALAAAAAPALDGLFATDIEAAPPPVEPGTLDAILFGDVLEHLRDPWTVLARMAPLLSEDGVLLACVPNVEHWSFVARLLAGSFDYEPHGLFDRTHLRWFTPRMMHRALAEAGLHPLEVAPRIFAPEQGEAFAAALAPGLEALGIAPAEWLARAQPLQWVWRAARRPPRPLLVAARTLPDPVAAMAEVRVLQPLRDLASLPGVSIQAAPDLDLPAPPPGMEAVPRVLLVQRMYLPDAPAGHEFVARARASGAVLVQEFDDDPDRWPALAESGQFSFRAVHAVQASTPALAAELRQWNPEVAVFPNGVAELPDPVNFQDDAPLTLFFGALNRTADAAPFLQALNQALAEAAGRLRIAVVNDCEVFAALETPHKTYTPGCDYATYRGVMAGCELAFLPLADTRFNRMKSDLKAVEAASHRLCCLASPTVYAESLEDGRTGLIAEDPGHLLALLRAILANPPAARRIAEAARDWVRAERMTAYQARRRLDWYRDLWDRRAALDAALAARIG</sequence>
<dbReference type="InterPro" id="IPR029063">
    <property type="entry name" value="SAM-dependent_MTases_sf"/>
</dbReference>
<evidence type="ECO:0000313" key="2">
    <source>
        <dbReference type="EMBL" id="MBK1659677.1"/>
    </source>
</evidence>
<feature type="non-terminal residue" evidence="2">
    <location>
        <position position="561"/>
    </location>
</feature>
<name>A0ABS1D075_9PROT</name>
<comment type="caution">
    <text evidence="2">The sequence shown here is derived from an EMBL/GenBank/DDBJ whole genome shotgun (WGS) entry which is preliminary data.</text>
</comment>
<feature type="domain" description="Spore protein YkvP/CgeB glycosyl transferase-like" evidence="1">
    <location>
        <begin position="424"/>
        <end position="536"/>
    </location>
</feature>